<dbReference type="AlphaFoldDB" id="A0A9P3PJ36"/>
<dbReference type="OrthoDB" id="411017at2759"/>
<proteinExistence type="predicted"/>
<comment type="caution">
    <text evidence="5">The sequence shown here is derived from an EMBL/GenBank/DDBJ whole genome shotgun (WGS) entry which is preliminary data.</text>
</comment>
<evidence type="ECO:0000256" key="4">
    <source>
        <dbReference type="ARBA" id="ARBA00046271"/>
    </source>
</evidence>
<comment type="subcellular location">
    <subcellularLocation>
        <location evidence="4">Peroxisome membrane</location>
    </subcellularLocation>
</comment>
<gene>
    <name evidence="5" type="primary">PEX11</name>
    <name evidence="5" type="ORF">LshimejAT787_0305600</name>
</gene>
<organism evidence="5 6">
    <name type="scientific">Lyophyllum shimeji</name>
    <name type="common">Hon-shimeji</name>
    <name type="synonym">Tricholoma shimeji</name>
    <dbReference type="NCBI Taxonomy" id="47721"/>
    <lineage>
        <taxon>Eukaryota</taxon>
        <taxon>Fungi</taxon>
        <taxon>Dikarya</taxon>
        <taxon>Basidiomycota</taxon>
        <taxon>Agaricomycotina</taxon>
        <taxon>Agaricomycetes</taxon>
        <taxon>Agaricomycetidae</taxon>
        <taxon>Agaricales</taxon>
        <taxon>Tricholomatineae</taxon>
        <taxon>Lyophyllaceae</taxon>
        <taxon>Lyophyllum</taxon>
    </lineage>
</organism>
<name>A0A9P3PJ36_LYOSH</name>
<reference evidence="5" key="1">
    <citation type="submission" date="2022-07" db="EMBL/GenBank/DDBJ databases">
        <title>The genome of Lyophyllum shimeji provides insight into the initial evolution of ectomycorrhizal fungal genome.</title>
        <authorList>
            <person name="Kobayashi Y."/>
            <person name="Shibata T."/>
            <person name="Hirakawa H."/>
            <person name="Shigenobu S."/>
            <person name="Nishiyama T."/>
            <person name="Yamada A."/>
            <person name="Hasebe M."/>
            <person name="Kawaguchi M."/>
        </authorList>
    </citation>
    <scope>NUCLEOTIDE SEQUENCE</scope>
    <source>
        <strain evidence="5">AT787</strain>
    </source>
</reference>
<dbReference type="GO" id="GO:0016559">
    <property type="term" value="P:peroxisome fission"/>
    <property type="evidence" value="ECO:0007669"/>
    <property type="project" value="InterPro"/>
</dbReference>
<evidence type="ECO:0000256" key="2">
    <source>
        <dbReference type="ARBA" id="ARBA00023136"/>
    </source>
</evidence>
<dbReference type="Proteomes" id="UP001063166">
    <property type="component" value="Unassembled WGS sequence"/>
</dbReference>
<evidence type="ECO:0000313" key="6">
    <source>
        <dbReference type="Proteomes" id="UP001063166"/>
    </source>
</evidence>
<dbReference type="Pfam" id="PF05648">
    <property type="entry name" value="PEX11"/>
    <property type="match status" value="1"/>
</dbReference>
<keyword evidence="2" id="KW-0472">Membrane</keyword>
<keyword evidence="3" id="KW-0576">Peroxisome</keyword>
<accession>A0A9P3PJ36</accession>
<sequence>MTTVASQVILHPVVSQSLKFGSTTVGRDKTYRAVQYYARFLTWYLLNKGDKHNAARWNALKSHLATARKLLRLGKPVEHLQAALRASLASGPASEQILAIGKQLAYFGYLSYDAVVWANAVKFFVLPPETAQRVTKTSNRFWLAGILFSLVHGVLKLTRLTREAKMLQAGKSWGEKDVGEETQREARLNAVKAAQAAARTQFLIDILDVWIPATGAGITNINEGALGIFGFITSVLGMRAQWKAVTGKQ</sequence>
<protein>
    <submittedName>
        <fullName evidence="5">Peroxisomal biogenesis factor</fullName>
    </submittedName>
</protein>
<keyword evidence="6" id="KW-1185">Reference proteome</keyword>
<dbReference type="GO" id="GO:0005778">
    <property type="term" value="C:peroxisomal membrane"/>
    <property type="evidence" value="ECO:0007669"/>
    <property type="project" value="UniProtKB-SubCell"/>
</dbReference>
<keyword evidence="1" id="KW-0962">Peroxisome biogenesis</keyword>
<evidence type="ECO:0000256" key="1">
    <source>
        <dbReference type="ARBA" id="ARBA00022593"/>
    </source>
</evidence>
<dbReference type="EMBL" id="BRPK01000003">
    <property type="protein sequence ID" value="GLB36272.1"/>
    <property type="molecule type" value="Genomic_DNA"/>
</dbReference>
<dbReference type="PANTHER" id="PTHR12652">
    <property type="entry name" value="PEROXISOMAL BIOGENESIS FACTOR 11"/>
    <property type="match status" value="1"/>
</dbReference>
<evidence type="ECO:0000313" key="5">
    <source>
        <dbReference type="EMBL" id="GLB36272.1"/>
    </source>
</evidence>
<dbReference type="InterPro" id="IPR008733">
    <property type="entry name" value="PEX11"/>
</dbReference>
<dbReference type="PANTHER" id="PTHR12652:SF50">
    <property type="entry name" value="PEROXIN 11"/>
    <property type="match status" value="1"/>
</dbReference>
<evidence type="ECO:0000256" key="3">
    <source>
        <dbReference type="ARBA" id="ARBA00023140"/>
    </source>
</evidence>